<organism evidence="2 3">
    <name type="scientific">Aspergillus sydowii CBS 593.65</name>
    <dbReference type="NCBI Taxonomy" id="1036612"/>
    <lineage>
        <taxon>Eukaryota</taxon>
        <taxon>Fungi</taxon>
        <taxon>Dikarya</taxon>
        <taxon>Ascomycota</taxon>
        <taxon>Pezizomycotina</taxon>
        <taxon>Eurotiomycetes</taxon>
        <taxon>Eurotiomycetidae</taxon>
        <taxon>Eurotiales</taxon>
        <taxon>Aspergillaceae</taxon>
        <taxon>Aspergillus</taxon>
        <taxon>Aspergillus subgen. Nidulantes</taxon>
    </lineage>
</organism>
<sequence>MEPSGPAVMQIPWPDPRPKLQPTTSCDACTRKTSSLPLVPSFPTSSLQLREPSSLRRPVVAFSPSDIRPSQTLVQSCALGVNDHWCIRGLDSPTYPEFVLYSRR</sequence>
<dbReference type="GeneID" id="63756335"/>
<accession>A0A1L9TN55</accession>
<name>A0A1L9TN55_9EURO</name>
<feature type="region of interest" description="Disordered" evidence="1">
    <location>
        <begin position="1"/>
        <end position="28"/>
    </location>
</feature>
<reference evidence="3" key="1">
    <citation type="journal article" date="2017" name="Genome Biol.">
        <title>Comparative genomics reveals high biological diversity and specific adaptations in the industrially and medically important fungal genus Aspergillus.</title>
        <authorList>
            <person name="de Vries R.P."/>
            <person name="Riley R."/>
            <person name="Wiebenga A."/>
            <person name="Aguilar-Osorio G."/>
            <person name="Amillis S."/>
            <person name="Uchima C.A."/>
            <person name="Anderluh G."/>
            <person name="Asadollahi M."/>
            <person name="Askin M."/>
            <person name="Barry K."/>
            <person name="Battaglia E."/>
            <person name="Bayram O."/>
            <person name="Benocci T."/>
            <person name="Braus-Stromeyer S.A."/>
            <person name="Caldana C."/>
            <person name="Canovas D."/>
            <person name="Cerqueira G.C."/>
            <person name="Chen F."/>
            <person name="Chen W."/>
            <person name="Choi C."/>
            <person name="Clum A."/>
            <person name="Dos Santos R.A."/>
            <person name="Damasio A.R."/>
            <person name="Diallinas G."/>
            <person name="Emri T."/>
            <person name="Fekete E."/>
            <person name="Flipphi M."/>
            <person name="Freyberg S."/>
            <person name="Gallo A."/>
            <person name="Gournas C."/>
            <person name="Habgood R."/>
            <person name="Hainaut M."/>
            <person name="Harispe M.L."/>
            <person name="Henrissat B."/>
            <person name="Hilden K.S."/>
            <person name="Hope R."/>
            <person name="Hossain A."/>
            <person name="Karabika E."/>
            <person name="Karaffa L."/>
            <person name="Karanyi Z."/>
            <person name="Krasevec N."/>
            <person name="Kuo A."/>
            <person name="Kusch H."/>
            <person name="LaButti K."/>
            <person name="Lagendijk E.L."/>
            <person name="Lapidus A."/>
            <person name="Levasseur A."/>
            <person name="Lindquist E."/>
            <person name="Lipzen A."/>
            <person name="Logrieco A.F."/>
            <person name="MacCabe A."/>
            <person name="Maekelae M.R."/>
            <person name="Malavazi I."/>
            <person name="Melin P."/>
            <person name="Meyer V."/>
            <person name="Mielnichuk N."/>
            <person name="Miskei M."/>
            <person name="Molnar A.P."/>
            <person name="Mule G."/>
            <person name="Ngan C.Y."/>
            <person name="Orejas M."/>
            <person name="Orosz E."/>
            <person name="Ouedraogo J.P."/>
            <person name="Overkamp K.M."/>
            <person name="Park H.-S."/>
            <person name="Perrone G."/>
            <person name="Piumi F."/>
            <person name="Punt P.J."/>
            <person name="Ram A.F."/>
            <person name="Ramon A."/>
            <person name="Rauscher S."/>
            <person name="Record E."/>
            <person name="Riano-Pachon D.M."/>
            <person name="Robert V."/>
            <person name="Roehrig J."/>
            <person name="Ruller R."/>
            <person name="Salamov A."/>
            <person name="Salih N.S."/>
            <person name="Samson R.A."/>
            <person name="Sandor E."/>
            <person name="Sanguinetti M."/>
            <person name="Schuetze T."/>
            <person name="Sepcic K."/>
            <person name="Shelest E."/>
            <person name="Sherlock G."/>
            <person name="Sophianopoulou V."/>
            <person name="Squina F.M."/>
            <person name="Sun H."/>
            <person name="Susca A."/>
            <person name="Todd R.B."/>
            <person name="Tsang A."/>
            <person name="Unkles S.E."/>
            <person name="van de Wiele N."/>
            <person name="van Rossen-Uffink D."/>
            <person name="Oliveira J.V."/>
            <person name="Vesth T.C."/>
            <person name="Visser J."/>
            <person name="Yu J.-H."/>
            <person name="Zhou M."/>
            <person name="Andersen M.R."/>
            <person name="Archer D.B."/>
            <person name="Baker S.E."/>
            <person name="Benoit I."/>
            <person name="Brakhage A.A."/>
            <person name="Braus G.H."/>
            <person name="Fischer R."/>
            <person name="Frisvad J.C."/>
            <person name="Goldman G.H."/>
            <person name="Houbraken J."/>
            <person name="Oakley B."/>
            <person name="Pocsi I."/>
            <person name="Scazzocchio C."/>
            <person name="Seiboth B."/>
            <person name="vanKuyk P.A."/>
            <person name="Wortman J."/>
            <person name="Dyer P.S."/>
            <person name="Grigoriev I.V."/>
        </authorList>
    </citation>
    <scope>NUCLEOTIDE SEQUENCE [LARGE SCALE GENOMIC DNA]</scope>
    <source>
        <strain evidence="3">CBS 593.65</strain>
    </source>
</reference>
<dbReference type="VEuPathDB" id="FungiDB:ASPSYDRAFT_1172095"/>
<dbReference type="AlphaFoldDB" id="A0A1L9TN55"/>
<evidence type="ECO:0000313" key="2">
    <source>
        <dbReference type="EMBL" id="OJJ60832.1"/>
    </source>
</evidence>
<keyword evidence="3" id="KW-1185">Reference proteome</keyword>
<protein>
    <submittedName>
        <fullName evidence="2">Uncharacterized protein</fullName>
    </submittedName>
</protein>
<proteinExistence type="predicted"/>
<evidence type="ECO:0000313" key="3">
    <source>
        <dbReference type="Proteomes" id="UP000184356"/>
    </source>
</evidence>
<gene>
    <name evidence="2" type="ORF">ASPSYDRAFT_1172095</name>
</gene>
<dbReference type="RefSeq" id="XP_040704638.1">
    <property type="nucleotide sequence ID" value="XM_040840262.1"/>
</dbReference>
<dbReference type="Proteomes" id="UP000184356">
    <property type="component" value="Unassembled WGS sequence"/>
</dbReference>
<dbReference type="EMBL" id="KV878584">
    <property type="protein sequence ID" value="OJJ60832.1"/>
    <property type="molecule type" value="Genomic_DNA"/>
</dbReference>
<evidence type="ECO:0000256" key="1">
    <source>
        <dbReference type="SAM" id="MobiDB-lite"/>
    </source>
</evidence>